<dbReference type="OrthoDB" id="21342at2"/>
<organism evidence="2 3">
    <name type="scientific">Streptomyces tateyamensis</name>
    <dbReference type="NCBI Taxonomy" id="565073"/>
    <lineage>
        <taxon>Bacteria</taxon>
        <taxon>Bacillati</taxon>
        <taxon>Actinomycetota</taxon>
        <taxon>Actinomycetes</taxon>
        <taxon>Kitasatosporales</taxon>
        <taxon>Streptomycetaceae</taxon>
        <taxon>Streptomyces</taxon>
    </lineage>
</organism>
<feature type="region of interest" description="Disordered" evidence="1">
    <location>
        <begin position="1"/>
        <end position="45"/>
    </location>
</feature>
<reference evidence="2 3" key="1">
    <citation type="submission" date="2018-03" db="EMBL/GenBank/DDBJ databases">
        <title>Bioinformatic expansion and discovery of thiopeptide antibiotics.</title>
        <authorList>
            <person name="Schwalen C.J."/>
            <person name="Hudson G.A."/>
            <person name="Mitchell D.A."/>
        </authorList>
    </citation>
    <scope>NUCLEOTIDE SEQUENCE [LARGE SCALE GENOMIC DNA]</scope>
    <source>
        <strain evidence="2 3">ATCC 21389</strain>
    </source>
</reference>
<gene>
    <name evidence="2" type="ORF">C7C46_10585</name>
</gene>
<evidence type="ECO:0000313" key="2">
    <source>
        <dbReference type="EMBL" id="PYC82155.1"/>
    </source>
</evidence>
<comment type="caution">
    <text evidence="2">The sequence shown here is derived from an EMBL/GenBank/DDBJ whole genome shotgun (WGS) entry which is preliminary data.</text>
</comment>
<accession>A0A2V4NCK9</accession>
<dbReference type="EMBL" id="PYBW01000032">
    <property type="protein sequence ID" value="PYC82155.1"/>
    <property type="molecule type" value="Genomic_DNA"/>
</dbReference>
<keyword evidence="3" id="KW-1185">Reference proteome</keyword>
<name>A0A2V4NCK9_9ACTN</name>
<sequence>MIGRSKGRGSRSLARRNEPGGAGRWSGSRRGRQQPHRVDLPLLAPAHRVSTDALPGEFVPTTATALRSYLAGGPSVSLDAWPRTVGSPEKS</sequence>
<evidence type="ECO:0000313" key="3">
    <source>
        <dbReference type="Proteomes" id="UP000248039"/>
    </source>
</evidence>
<dbReference type="AlphaFoldDB" id="A0A2V4NCK9"/>
<protein>
    <submittedName>
        <fullName evidence="2">Uncharacterized protein</fullName>
    </submittedName>
</protein>
<evidence type="ECO:0000256" key="1">
    <source>
        <dbReference type="SAM" id="MobiDB-lite"/>
    </source>
</evidence>
<proteinExistence type="predicted"/>
<dbReference type="Proteomes" id="UP000248039">
    <property type="component" value="Unassembled WGS sequence"/>
</dbReference>